<name>A0A8T1TMF9_9STRA</name>
<comment type="caution">
    <text evidence="2">The sequence shown here is derived from an EMBL/GenBank/DDBJ whole genome shotgun (WGS) entry which is preliminary data.</text>
</comment>
<evidence type="ECO:0000313" key="3">
    <source>
        <dbReference type="Proteomes" id="UP000688947"/>
    </source>
</evidence>
<protein>
    <submittedName>
        <fullName evidence="2">Uncharacterized protein</fullName>
    </submittedName>
</protein>
<feature type="compositionally biased region" description="Polar residues" evidence="1">
    <location>
        <begin position="21"/>
        <end position="31"/>
    </location>
</feature>
<gene>
    <name evidence="2" type="ORF">JG687_00018975</name>
</gene>
<feature type="compositionally biased region" description="Basic and acidic residues" evidence="1">
    <location>
        <begin position="32"/>
        <end position="42"/>
    </location>
</feature>
<dbReference type="EMBL" id="JAENGZ010002912">
    <property type="protein sequence ID" value="KAG6942590.1"/>
    <property type="molecule type" value="Genomic_DNA"/>
</dbReference>
<sequence>LASARKIPGQGEGVQAASDRVSISISRPNSADQRKVGHRSETRGVLTQPSRDYRNLHGLSRYSPGFIQGSADAWYWVVGGIERWKF</sequence>
<proteinExistence type="predicted"/>
<feature type="non-terminal residue" evidence="2">
    <location>
        <position position="1"/>
    </location>
</feature>
<evidence type="ECO:0000256" key="1">
    <source>
        <dbReference type="SAM" id="MobiDB-lite"/>
    </source>
</evidence>
<feature type="region of interest" description="Disordered" evidence="1">
    <location>
        <begin position="1"/>
        <end position="49"/>
    </location>
</feature>
<evidence type="ECO:0000313" key="2">
    <source>
        <dbReference type="EMBL" id="KAG6942590.1"/>
    </source>
</evidence>
<dbReference type="AlphaFoldDB" id="A0A8T1TMF9"/>
<accession>A0A8T1TMF9</accession>
<organism evidence="2 3">
    <name type="scientific">Phytophthora cactorum</name>
    <dbReference type="NCBI Taxonomy" id="29920"/>
    <lineage>
        <taxon>Eukaryota</taxon>
        <taxon>Sar</taxon>
        <taxon>Stramenopiles</taxon>
        <taxon>Oomycota</taxon>
        <taxon>Peronosporomycetes</taxon>
        <taxon>Peronosporales</taxon>
        <taxon>Peronosporaceae</taxon>
        <taxon>Phytophthora</taxon>
    </lineage>
</organism>
<reference evidence="2" key="1">
    <citation type="submission" date="2021-01" db="EMBL/GenBank/DDBJ databases">
        <title>Phytophthora aleatoria, a newly-described species from Pinus radiata is distinct from Phytophthora cactorum isolates based on comparative genomics.</title>
        <authorList>
            <person name="Mcdougal R."/>
            <person name="Panda P."/>
            <person name="Williams N."/>
            <person name="Studholme D.J."/>
        </authorList>
    </citation>
    <scope>NUCLEOTIDE SEQUENCE</scope>
    <source>
        <strain evidence="2">NZFS 3830</strain>
    </source>
</reference>
<dbReference type="Proteomes" id="UP000688947">
    <property type="component" value="Unassembled WGS sequence"/>
</dbReference>